<name>A0A814Y7H2_9BILA</name>
<dbReference type="Proteomes" id="UP000681722">
    <property type="component" value="Unassembled WGS sequence"/>
</dbReference>
<gene>
    <name evidence="2" type="ORF">GPM918_LOCUS24912</name>
    <name evidence="3" type="ORF">SRO942_LOCUS24915</name>
</gene>
<comment type="caution">
    <text evidence="2">The sequence shown here is derived from an EMBL/GenBank/DDBJ whole genome shotgun (WGS) entry which is preliminary data.</text>
</comment>
<dbReference type="OrthoDB" id="10679648at2759"/>
<accession>A0A814Y7H2</accession>
<dbReference type="AlphaFoldDB" id="A0A814Y7H2"/>
<feature type="non-terminal residue" evidence="2">
    <location>
        <position position="1"/>
    </location>
</feature>
<dbReference type="Proteomes" id="UP000663829">
    <property type="component" value="Unassembled WGS sequence"/>
</dbReference>
<organism evidence="2 4">
    <name type="scientific">Didymodactylos carnosus</name>
    <dbReference type="NCBI Taxonomy" id="1234261"/>
    <lineage>
        <taxon>Eukaryota</taxon>
        <taxon>Metazoa</taxon>
        <taxon>Spiralia</taxon>
        <taxon>Gnathifera</taxon>
        <taxon>Rotifera</taxon>
        <taxon>Eurotatoria</taxon>
        <taxon>Bdelloidea</taxon>
        <taxon>Philodinida</taxon>
        <taxon>Philodinidae</taxon>
        <taxon>Didymodactylos</taxon>
    </lineage>
</organism>
<dbReference type="EMBL" id="CAJOBC010009461">
    <property type="protein sequence ID" value="CAF3988569.1"/>
    <property type="molecule type" value="Genomic_DNA"/>
</dbReference>
<feature type="compositionally biased region" description="Basic and acidic residues" evidence="1">
    <location>
        <begin position="182"/>
        <end position="202"/>
    </location>
</feature>
<feature type="region of interest" description="Disordered" evidence="1">
    <location>
        <begin position="103"/>
        <end position="138"/>
    </location>
</feature>
<dbReference type="EMBL" id="CAJNOQ010009458">
    <property type="protein sequence ID" value="CAF1225636.1"/>
    <property type="molecule type" value="Genomic_DNA"/>
</dbReference>
<proteinExistence type="predicted"/>
<sequence length="704" mass="81443">STLRNASIQTNVEYVQFYNLSIHQGVALLSSFVNPTLYLHQSHFTSKTYSWETTTMFRNGIEYRNVSVSTGDDYPKWWIQYLSSSSILSDRSINVQEQEQIATWPSTRMQEQGVQTERKHSHQQSSLTEKNSYYDFDENNRTRIQTTSGYSSQNEHAQSKTNSRLSDCYCSDLTVTLNNNNKRADRSSSSEYLSNKEDDRNRNNISSQNHTPSRGGDQLGYRQFKLSLNTLPARNYHSSTNHSGISSHLSSSHRLRSSCRLCNARNRTSSEVSTTLDNRYHRPVTTTWDPISTTIFVDDEIPRRQTRTHIESDASYIPMSSETDRILEIDRIIAKYQRQASLYGISHRSKTAMELYRDDNYSVQSSRRNSTNIIPMSRSTKAKYSLIKPSSDDMINTYTGERCSACMARLLAPRMNPLITRSSISDSSLIKPDYIELDYTDHWSPWIRYNEQRINDLQKRIELLLQTDDDQDLLAVTAPSLLEASTKTVTQHIDDILLRNKYDEHYRRLSSYVKHRPLTYHSSSDSSITHANDMLNYSSYYRYIPRLLRPRRITNYGALLGRSYRLLPPSSRLSTHKRSVRVSPTAYLRSLPVSSRFADYLHHRLRTPLRSILHHQTPAHYSRSTLRSVSPRMKAAHIWQNPQDGTTYILQQWDMPPYSRLYGDAGFRRMYKISSAKDPFLAETDVNLNTAKNYLSDEPPIGSS</sequence>
<keyword evidence="4" id="KW-1185">Reference proteome</keyword>
<feature type="compositionally biased region" description="Polar residues" evidence="1">
    <location>
        <begin position="103"/>
        <end position="115"/>
    </location>
</feature>
<evidence type="ECO:0000256" key="1">
    <source>
        <dbReference type="SAM" id="MobiDB-lite"/>
    </source>
</evidence>
<evidence type="ECO:0000313" key="4">
    <source>
        <dbReference type="Proteomes" id="UP000663829"/>
    </source>
</evidence>
<evidence type="ECO:0000313" key="2">
    <source>
        <dbReference type="EMBL" id="CAF1225636.1"/>
    </source>
</evidence>
<protein>
    <submittedName>
        <fullName evidence="2">Uncharacterized protein</fullName>
    </submittedName>
</protein>
<feature type="region of interest" description="Disordered" evidence="1">
    <location>
        <begin position="180"/>
        <end position="219"/>
    </location>
</feature>
<feature type="compositionally biased region" description="Polar residues" evidence="1">
    <location>
        <begin position="203"/>
        <end position="212"/>
    </location>
</feature>
<evidence type="ECO:0000313" key="3">
    <source>
        <dbReference type="EMBL" id="CAF3988569.1"/>
    </source>
</evidence>
<reference evidence="2" key="1">
    <citation type="submission" date="2021-02" db="EMBL/GenBank/DDBJ databases">
        <authorList>
            <person name="Nowell W R."/>
        </authorList>
    </citation>
    <scope>NUCLEOTIDE SEQUENCE</scope>
</reference>